<protein>
    <submittedName>
        <fullName evidence="2">Major sperm protein</fullName>
    </submittedName>
</protein>
<name>A0A1I7TGF9_9PELO</name>
<dbReference type="WBParaSite" id="Csp11.Scaffold605.g5689.t2">
    <property type="protein sequence ID" value="Csp11.Scaffold605.g5689.t2"/>
    <property type="gene ID" value="Csp11.Scaffold605.g5689"/>
</dbReference>
<proteinExistence type="predicted"/>
<accession>A0A1I7TGF9</accession>
<organism evidence="1 2">
    <name type="scientific">Caenorhabditis tropicalis</name>
    <dbReference type="NCBI Taxonomy" id="1561998"/>
    <lineage>
        <taxon>Eukaryota</taxon>
        <taxon>Metazoa</taxon>
        <taxon>Ecdysozoa</taxon>
        <taxon>Nematoda</taxon>
        <taxon>Chromadorea</taxon>
        <taxon>Rhabditida</taxon>
        <taxon>Rhabditina</taxon>
        <taxon>Rhabditomorpha</taxon>
        <taxon>Rhabditoidea</taxon>
        <taxon>Rhabditidae</taxon>
        <taxon>Peloderinae</taxon>
        <taxon>Caenorhabditis</taxon>
    </lineage>
</organism>
<keyword evidence="1" id="KW-1185">Reference proteome</keyword>
<sequence length="252" mass="29550">MSEELSLTDLALVQSKKDTVNEGLFHSVNEFSLKITPEKLIIPSSGHLDVQITNPDTGRKFLVSVILTSLSLEITRVWYMKDGKEEVKRSQPDDFCHMFEDDKKTVYFRISHAKTLVRPFERSKRKEKIQNPFLNPLVSLDTPEGSVKIECFEEFESESELSGWITSKWLELSAESKSLEVKEKFLEFQKNQKRRNRLKKIVLEDEVKEKEKMVEDKEYPSQRCVNEAKKRLKEKRDNLNEKVFFGKLAENR</sequence>
<dbReference type="Proteomes" id="UP000095282">
    <property type="component" value="Unplaced"/>
</dbReference>
<evidence type="ECO:0000313" key="1">
    <source>
        <dbReference type="Proteomes" id="UP000095282"/>
    </source>
</evidence>
<dbReference type="AlphaFoldDB" id="A0A1I7TGF9"/>
<evidence type="ECO:0000313" key="2">
    <source>
        <dbReference type="WBParaSite" id="Csp11.Scaffold605.g5689.t2"/>
    </source>
</evidence>
<reference evidence="2" key="1">
    <citation type="submission" date="2016-11" db="UniProtKB">
        <authorList>
            <consortium name="WormBaseParasite"/>
        </authorList>
    </citation>
    <scope>IDENTIFICATION</scope>
</reference>